<dbReference type="EMBL" id="VLLA01000002">
    <property type="protein sequence ID" value="TWI74900.1"/>
    <property type="molecule type" value="Genomic_DNA"/>
</dbReference>
<reference evidence="1 2" key="1">
    <citation type="journal article" date="2015" name="Stand. Genomic Sci.">
        <title>Genomic Encyclopedia of Bacterial and Archaeal Type Strains, Phase III: the genomes of soil and plant-associated and newly described type strains.</title>
        <authorList>
            <person name="Whitman W.B."/>
            <person name="Woyke T."/>
            <person name="Klenk H.P."/>
            <person name="Zhou Y."/>
            <person name="Lilburn T.G."/>
            <person name="Beck B.J."/>
            <person name="De Vos P."/>
            <person name="Vandamme P."/>
            <person name="Eisen J.A."/>
            <person name="Garrity G."/>
            <person name="Hugenholtz P."/>
            <person name="Kyrpides N.C."/>
        </authorList>
    </citation>
    <scope>NUCLEOTIDE SEQUENCE [LARGE SCALE GENOMIC DNA]</scope>
    <source>
        <strain evidence="1 2">CGMCC 1.10948</strain>
    </source>
</reference>
<dbReference type="RefSeq" id="WP_080648172.1">
    <property type="nucleotide sequence ID" value="NZ_VLLA01000002.1"/>
</dbReference>
<evidence type="ECO:0000313" key="2">
    <source>
        <dbReference type="Proteomes" id="UP000316291"/>
    </source>
</evidence>
<dbReference type="OrthoDB" id="8162839at2"/>
<protein>
    <recommendedName>
        <fullName evidence="3">DUF1127 domain-containing protein</fullName>
    </recommendedName>
</protein>
<keyword evidence="2" id="KW-1185">Reference proteome</keyword>
<proteinExistence type="predicted"/>
<evidence type="ECO:0000313" key="1">
    <source>
        <dbReference type="EMBL" id="TWI74900.1"/>
    </source>
</evidence>
<name>A0A562S2S2_9BRAD</name>
<accession>A0A562S2S2</accession>
<dbReference type="AlphaFoldDB" id="A0A562S2S2"/>
<comment type="caution">
    <text evidence="1">The sequence shown here is derived from an EMBL/GenBank/DDBJ whole genome shotgun (WGS) entry which is preliminary data.</text>
</comment>
<gene>
    <name evidence="1" type="ORF">IQ16_01192</name>
</gene>
<dbReference type="Proteomes" id="UP000316291">
    <property type="component" value="Unassembled WGS sequence"/>
</dbReference>
<sequence length="78" mass="9006">MSMSFADRGFLARVQGSTTVVGHKQNSWLTTIDRWLARIERINQRDDLRAIADNPHLLADLGLTREEALEQANKPFWR</sequence>
<evidence type="ECO:0008006" key="3">
    <source>
        <dbReference type="Google" id="ProtNLM"/>
    </source>
</evidence>
<organism evidence="1 2">
    <name type="scientific">Bradyrhizobium huanghuaihaiense</name>
    <dbReference type="NCBI Taxonomy" id="990078"/>
    <lineage>
        <taxon>Bacteria</taxon>
        <taxon>Pseudomonadati</taxon>
        <taxon>Pseudomonadota</taxon>
        <taxon>Alphaproteobacteria</taxon>
        <taxon>Hyphomicrobiales</taxon>
        <taxon>Nitrobacteraceae</taxon>
        <taxon>Bradyrhizobium</taxon>
    </lineage>
</organism>